<feature type="transmembrane region" description="Helical" evidence="1">
    <location>
        <begin position="140"/>
        <end position="161"/>
    </location>
</feature>
<evidence type="ECO:0000313" key="3">
    <source>
        <dbReference type="Proteomes" id="UP000019267"/>
    </source>
</evidence>
<dbReference type="AlphaFoldDB" id="W6A6T5"/>
<sequence>MFLLNIRWLWKNKIVFWLSITLLVTSLIMGGILSIVSMQTTTPEQSSFLEFAKVLEFVFLTVVWSLLIVTAVVSLFSGQINNGIHNLEIRLGYKTSTSFFYRILSLYIYTYIFFLITFLIKVLCLTIPNDFGYNFSYTILLGNYSFIFLLVSLLIIITLFFDLLIKGILSIIIVWTVSIFIILSPIINMFTFVNLQSSKENYSYDVLRTNKIEYWKIQSNDLKNILDNDLQSWQEDYFEYITEFSQISANNIYAGDVLKDSEILEGNKIYDLLLKINDASKVLNNSECNYDDFGFFTRVISKKECSLTYGYKQMINYENFSSTEKQIINSYIKNTKLFQNNIYGSLNSLLADESISLSQEKWEKIFIGSNLYENGYSSILLGYTINSFINTFALQFNTFRYIKDELNTIEEYKFLEFLPFYQITKLSNGKSNNSDLTAYYSIYFGIYKVLPNRILTYKLDNDELMEFYSSDRINWNTSSLESMQAPTFENGELILRDKDIIWDYVQSSFKNNIDYVFLFFIYLLIPLVLIYPSYFSYKKTIIY</sequence>
<accession>W6A6T5</accession>
<keyword evidence="3" id="KW-1185">Reference proteome</keyword>
<feature type="transmembrane region" description="Helical" evidence="1">
    <location>
        <begin position="515"/>
        <end position="537"/>
    </location>
</feature>
<gene>
    <name evidence="2" type="ORF">SCULI_v1c04820</name>
</gene>
<feature type="transmembrane region" description="Helical" evidence="1">
    <location>
        <begin position="57"/>
        <end position="78"/>
    </location>
</feature>
<dbReference type="HOGENOM" id="CLU_501431_0_0_14"/>
<keyword evidence="1" id="KW-0472">Membrane</keyword>
<dbReference type="STRING" id="1276246.SCULI_v1c04820"/>
<keyword evidence="1" id="KW-1133">Transmembrane helix</keyword>
<evidence type="ECO:0000313" key="2">
    <source>
        <dbReference type="EMBL" id="AHI52823.1"/>
    </source>
</evidence>
<feature type="transmembrane region" description="Helical" evidence="1">
    <location>
        <begin position="14"/>
        <end position="37"/>
    </location>
</feature>
<name>W6A6T5_9MOLU</name>
<keyword evidence="1" id="KW-0812">Transmembrane</keyword>
<protein>
    <submittedName>
        <fullName evidence="2">Uncharacterized protein</fullName>
    </submittedName>
</protein>
<dbReference type="EMBL" id="CP006681">
    <property type="protein sequence ID" value="AHI52823.1"/>
    <property type="molecule type" value="Genomic_DNA"/>
</dbReference>
<dbReference type="KEGG" id="scq:SCULI_v1c04820"/>
<organism evidence="2 3">
    <name type="scientific">Spiroplasma culicicola AES-1</name>
    <dbReference type="NCBI Taxonomy" id="1276246"/>
    <lineage>
        <taxon>Bacteria</taxon>
        <taxon>Bacillati</taxon>
        <taxon>Mycoplasmatota</taxon>
        <taxon>Mollicutes</taxon>
        <taxon>Entomoplasmatales</taxon>
        <taxon>Spiroplasmataceae</taxon>
        <taxon>Spiroplasma</taxon>
    </lineage>
</organism>
<dbReference type="PATRIC" id="fig|1276246.3.peg.481"/>
<feature type="transmembrane region" description="Helical" evidence="1">
    <location>
        <begin position="168"/>
        <end position="193"/>
    </location>
</feature>
<dbReference type="RefSeq" id="WP_025363060.1">
    <property type="nucleotide sequence ID" value="NZ_CP006681.1"/>
</dbReference>
<proteinExistence type="predicted"/>
<dbReference type="Proteomes" id="UP000019267">
    <property type="component" value="Chromosome"/>
</dbReference>
<evidence type="ECO:0000256" key="1">
    <source>
        <dbReference type="SAM" id="Phobius"/>
    </source>
</evidence>
<reference evidence="2 3" key="1">
    <citation type="journal article" date="2014" name="Genome Biol. Evol.">
        <title>Molecular evolution of the substrate utilization strategies and putative virulence factors in mosquito-associated Spiroplasma species.</title>
        <authorList>
            <person name="Chang T.H."/>
            <person name="Lo W.S."/>
            <person name="Ku C."/>
            <person name="Chen L.L."/>
            <person name="Kuo C.H."/>
        </authorList>
    </citation>
    <scope>NUCLEOTIDE SEQUENCE [LARGE SCALE GENOMIC DNA]</scope>
    <source>
        <strain evidence="2">AES-1</strain>
    </source>
</reference>
<feature type="transmembrane region" description="Helical" evidence="1">
    <location>
        <begin position="99"/>
        <end position="120"/>
    </location>
</feature>